<evidence type="ECO:0000313" key="1">
    <source>
        <dbReference type="EMBL" id="VFK39964.1"/>
    </source>
</evidence>
<protein>
    <submittedName>
        <fullName evidence="1">Uncharacterized protein</fullName>
    </submittedName>
</protein>
<sequence>MQKGIHTLERTVREIRRLVHKRSNTHLSLAPPLPLPAGTTERQLHDFVTSVRVQGAPEAEMRAYGANDFRRFVYTWGLGRDIKGRCLELGGNPYFTTMLLKRFTSLDISVANWLFKKIRG</sequence>
<gene>
    <name evidence="1" type="ORF">BECKTC1821D_GA0114238_10084</name>
</gene>
<proteinExistence type="predicted"/>
<reference evidence="1" key="1">
    <citation type="submission" date="2019-02" db="EMBL/GenBank/DDBJ databases">
        <authorList>
            <person name="Gruber-Vodicka R. H."/>
            <person name="Seah K. B. B."/>
        </authorList>
    </citation>
    <scope>NUCLEOTIDE SEQUENCE</scope>
    <source>
        <strain evidence="1">BECK_BZ123</strain>
    </source>
</reference>
<organism evidence="1">
    <name type="scientific">Candidatus Kentrum sp. TC</name>
    <dbReference type="NCBI Taxonomy" id="2126339"/>
    <lineage>
        <taxon>Bacteria</taxon>
        <taxon>Pseudomonadati</taxon>
        <taxon>Pseudomonadota</taxon>
        <taxon>Gammaproteobacteria</taxon>
        <taxon>Candidatus Kentrum</taxon>
    </lineage>
</organism>
<dbReference type="AlphaFoldDB" id="A0A450YEL3"/>
<accession>A0A450YEL3</accession>
<name>A0A450YEL3_9GAMM</name>
<dbReference type="EMBL" id="CAADFS010000008">
    <property type="protein sequence ID" value="VFK39964.1"/>
    <property type="molecule type" value="Genomic_DNA"/>
</dbReference>